<dbReference type="RefSeq" id="XP_016240783.1">
    <property type="nucleotide sequence ID" value="XM_016375507.1"/>
</dbReference>
<keyword evidence="3" id="KW-0812">Transmembrane</keyword>
<evidence type="ECO:0000256" key="4">
    <source>
        <dbReference type="ARBA" id="ARBA00022989"/>
    </source>
</evidence>
<keyword evidence="4" id="KW-1133">Transmembrane helix</keyword>
<feature type="region of interest" description="Disordered" evidence="6">
    <location>
        <begin position="448"/>
        <end position="478"/>
    </location>
</feature>
<feature type="region of interest" description="Disordered" evidence="6">
    <location>
        <begin position="1"/>
        <end position="46"/>
    </location>
</feature>
<accession>A0A0D2A734</accession>
<evidence type="ECO:0000256" key="1">
    <source>
        <dbReference type="ARBA" id="ARBA00004651"/>
    </source>
</evidence>
<sequence length="478" mass="54250">MARSSSSTLKPEDPVYNLSDDSSGVKADLADAHQRHTKVRASKNEQRKVLGYQTVLQRMVVEAAGPPSPNPWDADKPRANEGATLESWERQIQLLDPHDSPIYSIRNPLVGRLLESLMIDFGRPTHSSFMDDTYNVYLSQQERAAISFRAFKKVVVVYGDPLCDSKKASYVFEEFRRFCKRRHCRVAVVGASSNLAAHAQTMSWVCMEFGVEKVFNPMRNEVLNERAGKTITRTNRKLVRDGVVLFLYEPRRGVLPQLEQELRDVYTGWREERRLKNVPQAYSAVVDPFALSGVTRYLFTRGPDGKPNSLAGLIWLGNSSGYLLEPCIQSASAPKGTTGFLVTHAMGLLRDENVHYMTFGVEAMRHLGEITSMSSFTAKMSRRVYSAVSDAFDLEGRQIFHQSFYPEKDRHDPLYLLFPPGILHFSMYQAVLKASHVSPRVVWRHWQTDRSSKRQEGNSTRQEGKPPRVSTVVEEKTK</sequence>
<dbReference type="Pfam" id="PF09924">
    <property type="entry name" value="LPG_synthase_C"/>
    <property type="match status" value="1"/>
</dbReference>
<protein>
    <recommendedName>
        <fullName evidence="7">Phosphatidylglycerol lysyltransferase C-terminal domain-containing protein</fullName>
    </recommendedName>
</protein>
<evidence type="ECO:0000313" key="8">
    <source>
        <dbReference type="EMBL" id="KIW20567.1"/>
    </source>
</evidence>
<dbReference type="EMBL" id="KN847492">
    <property type="protein sequence ID" value="KIW20567.1"/>
    <property type="molecule type" value="Genomic_DNA"/>
</dbReference>
<dbReference type="OrthoDB" id="5421852at2759"/>
<proteinExistence type="predicted"/>
<name>A0A0D2A734_9EURO</name>
<dbReference type="VEuPathDB" id="FungiDB:PV08_01142"/>
<dbReference type="GO" id="GO:0005886">
    <property type="term" value="C:plasma membrane"/>
    <property type="evidence" value="ECO:0007669"/>
    <property type="project" value="UniProtKB-SubCell"/>
</dbReference>
<dbReference type="AlphaFoldDB" id="A0A0D2A734"/>
<dbReference type="HOGENOM" id="CLU_571114_0_0_1"/>
<dbReference type="GO" id="GO:0016755">
    <property type="term" value="F:aminoacyltransferase activity"/>
    <property type="evidence" value="ECO:0007669"/>
    <property type="project" value="TreeGrafter"/>
</dbReference>
<dbReference type="GeneID" id="27328225"/>
<feature type="compositionally biased region" description="Basic and acidic residues" evidence="6">
    <location>
        <begin position="448"/>
        <end position="466"/>
    </location>
</feature>
<evidence type="ECO:0000256" key="2">
    <source>
        <dbReference type="ARBA" id="ARBA00022475"/>
    </source>
</evidence>
<dbReference type="InterPro" id="IPR051211">
    <property type="entry name" value="PG_lysyltransferase"/>
</dbReference>
<evidence type="ECO:0000256" key="3">
    <source>
        <dbReference type="ARBA" id="ARBA00022692"/>
    </source>
</evidence>
<organism evidence="8 9">
    <name type="scientific">Exophiala spinifera</name>
    <dbReference type="NCBI Taxonomy" id="91928"/>
    <lineage>
        <taxon>Eukaryota</taxon>
        <taxon>Fungi</taxon>
        <taxon>Dikarya</taxon>
        <taxon>Ascomycota</taxon>
        <taxon>Pezizomycotina</taxon>
        <taxon>Eurotiomycetes</taxon>
        <taxon>Chaetothyriomycetidae</taxon>
        <taxon>Chaetothyriales</taxon>
        <taxon>Herpotrichiellaceae</taxon>
        <taxon>Exophiala</taxon>
    </lineage>
</organism>
<keyword evidence="2" id="KW-1003">Cell membrane</keyword>
<comment type="subcellular location">
    <subcellularLocation>
        <location evidence="1">Cell membrane</location>
        <topology evidence="1">Multi-pass membrane protein</topology>
    </subcellularLocation>
</comment>
<dbReference type="STRING" id="91928.A0A0D2A734"/>
<evidence type="ECO:0000313" key="9">
    <source>
        <dbReference type="Proteomes" id="UP000053328"/>
    </source>
</evidence>
<keyword evidence="9" id="KW-1185">Reference proteome</keyword>
<evidence type="ECO:0000256" key="6">
    <source>
        <dbReference type="SAM" id="MobiDB-lite"/>
    </source>
</evidence>
<evidence type="ECO:0000256" key="5">
    <source>
        <dbReference type="ARBA" id="ARBA00023136"/>
    </source>
</evidence>
<dbReference type="Proteomes" id="UP000053328">
    <property type="component" value="Unassembled WGS sequence"/>
</dbReference>
<feature type="domain" description="Phosphatidylglycerol lysyltransferase C-terminal" evidence="7">
    <location>
        <begin position="126"/>
        <end position="408"/>
    </location>
</feature>
<reference evidence="8 9" key="1">
    <citation type="submission" date="2015-01" db="EMBL/GenBank/DDBJ databases">
        <title>The Genome Sequence of Exophiala spinifera CBS89968.</title>
        <authorList>
            <consortium name="The Broad Institute Genomics Platform"/>
            <person name="Cuomo C."/>
            <person name="de Hoog S."/>
            <person name="Gorbushina A."/>
            <person name="Stielow B."/>
            <person name="Teixiera M."/>
            <person name="Abouelleil A."/>
            <person name="Chapman S.B."/>
            <person name="Priest M."/>
            <person name="Young S.K."/>
            <person name="Wortman J."/>
            <person name="Nusbaum C."/>
            <person name="Birren B."/>
        </authorList>
    </citation>
    <scope>NUCLEOTIDE SEQUENCE [LARGE SCALE GENOMIC DNA]</scope>
    <source>
        <strain evidence="8 9">CBS 89968</strain>
    </source>
</reference>
<dbReference type="PANTHER" id="PTHR34697:SF2">
    <property type="entry name" value="PHOSPHATIDYLGLYCEROL LYSYLTRANSFERASE"/>
    <property type="match status" value="1"/>
</dbReference>
<gene>
    <name evidence="8" type="ORF">PV08_01142</name>
</gene>
<dbReference type="PANTHER" id="PTHR34697">
    <property type="entry name" value="PHOSPHATIDYLGLYCEROL LYSYLTRANSFERASE"/>
    <property type="match status" value="1"/>
</dbReference>
<evidence type="ECO:0000259" key="7">
    <source>
        <dbReference type="Pfam" id="PF09924"/>
    </source>
</evidence>
<keyword evidence="5" id="KW-0472">Membrane</keyword>
<dbReference type="InterPro" id="IPR024320">
    <property type="entry name" value="LPG_synthase_C"/>
</dbReference>
<dbReference type="GO" id="GO:0055091">
    <property type="term" value="P:phospholipid homeostasis"/>
    <property type="evidence" value="ECO:0007669"/>
    <property type="project" value="TreeGrafter"/>
</dbReference>